<dbReference type="EMBL" id="FN596514">
    <property type="protein sequence ID" value="CBI38214.3"/>
    <property type="molecule type" value="Genomic_DNA"/>
</dbReference>
<dbReference type="HOGENOM" id="CLU_2502507_0_0_1"/>
<evidence type="ECO:0000313" key="2">
    <source>
        <dbReference type="Proteomes" id="UP000009183"/>
    </source>
</evidence>
<dbReference type="AlphaFoldDB" id="D7U645"/>
<dbReference type="InParanoid" id="D7U645"/>
<reference evidence="2" key="1">
    <citation type="journal article" date="2007" name="Nature">
        <title>The grapevine genome sequence suggests ancestral hexaploidization in major angiosperm phyla.</title>
        <authorList>
            <consortium name="The French-Italian Public Consortium for Grapevine Genome Characterization."/>
            <person name="Jaillon O."/>
            <person name="Aury J.-M."/>
            <person name="Noel B."/>
            <person name="Policriti A."/>
            <person name="Clepet C."/>
            <person name="Casagrande A."/>
            <person name="Choisne N."/>
            <person name="Aubourg S."/>
            <person name="Vitulo N."/>
            <person name="Jubin C."/>
            <person name="Vezzi A."/>
            <person name="Legeai F."/>
            <person name="Hugueney P."/>
            <person name="Dasilva C."/>
            <person name="Horner D."/>
            <person name="Mica E."/>
            <person name="Jublot D."/>
            <person name="Poulain J."/>
            <person name="Bruyere C."/>
            <person name="Billault A."/>
            <person name="Segurens B."/>
            <person name="Gouyvenoux M."/>
            <person name="Ugarte E."/>
            <person name="Cattonaro F."/>
            <person name="Anthouard V."/>
            <person name="Vico V."/>
            <person name="Del Fabbro C."/>
            <person name="Alaux M."/>
            <person name="Di Gaspero G."/>
            <person name="Dumas V."/>
            <person name="Felice N."/>
            <person name="Paillard S."/>
            <person name="Juman I."/>
            <person name="Moroldo M."/>
            <person name="Scalabrin S."/>
            <person name="Canaguier A."/>
            <person name="Le Clainche I."/>
            <person name="Malacrida G."/>
            <person name="Durand E."/>
            <person name="Pesole G."/>
            <person name="Laucou V."/>
            <person name="Chatelet P."/>
            <person name="Merdinoglu D."/>
            <person name="Delledonne M."/>
            <person name="Pezzotti M."/>
            <person name="Lecharny A."/>
            <person name="Scarpelli C."/>
            <person name="Artiguenave F."/>
            <person name="Pe M.E."/>
            <person name="Valle G."/>
            <person name="Morgante M."/>
            <person name="Caboche M."/>
            <person name="Adam-Blondon A.-F."/>
            <person name="Weissenbach J."/>
            <person name="Quetier F."/>
            <person name="Wincker P."/>
        </authorList>
    </citation>
    <scope>NUCLEOTIDE SEQUENCE [LARGE SCALE GENOMIC DNA]</scope>
    <source>
        <strain evidence="2">cv. Pinot noir / PN40024</strain>
    </source>
</reference>
<protein>
    <submittedName>
        <fullName evidence="1">Uncharacterized protein</fullName>
    </submittedName>
</protein>
<organism evidence="1 2">
    <name type="scientific">Vitis vinifera</name>
    <name type="common">Grape</name>
    <dbReference type="NCBI Taxonomy" id="29760"/>
    <lineage>
        <taxon>Eukaryota</taxon>
        <taxon>Viridiplantae</taxon>
        <taxon>Streptophyta</taxon>
        <taxon>Embryophyta</taxon>
        <taxon>Tracheophyta</taxon>
        <taxon>Spermatophyta</taxon>
        <taxon>Magnoliopsida</taxon>
        <taxon>eudicotyledons</taxon>
        <taxon>Gunneridae</taxon>
        <taxon>Pentapetalae</taxon>
        <taxon>rosids</taxon>
        <taxon>Vitales</taxon>
        <taxon>Vitaceae</taxon>
        <taxon>Viteae</taxon>
        <taxon>Vitis</taxon>
    </lineage>
</organism>
<evidence type="ECO:0000313" key="1">
    <source>
        <dbReference type="EMBL" id="CBI38214.3"/>
    </source>
</evidence>
<dbReference type="Proteomes" id="UP000009183">
    <property type="component" value="Chromosome 15"/>
</dbReference>
<sequence length="86" mass="9528">MFRIDILWQPGEMEPGGKCAGHGHLEFPSCYECACEFITLRKGIFQLGVSHALGLYYLASTEEKEDSGGKIRCGNYKLRVTLGSLV</sequence>
<proteinExistence type="predicted"/>
<gene>
    <name evidence="1" type="ordered locus">VIT_15s0107g00390</name>
</gene>
<keyword evidence="2" id="KW-1185">Reference proteome</keyword>
<dbReference type="PaxDb" id="29760-VIT_15s0107g00390.t01"/>
<accession>D7U645</accession>
<name>D7U645_VITVI</name>